<keyword evidence="1" id="KW-0812">Transmembrane</keyword>
<dbReference type="Pfam" id="PF09972">
    <property type="entry name" value="DUF2207"/>
    <property type="match status" value="1"/>
</dbReference>
<feature type="transmembrane region" description="Helical" evidence="1">
    <location>
        <begin position="259"/>
        <end position="291"/>
    </location>
</feature>
<reference evidence="4" key="1">
    <citation type="submission" date="2014-12" db="EMBL/GenBank/DDBJ databases">
        <authorList>
            <person name="Huang H.-H."/>
            <person name="Chen S.-C."/>
            <person name="Lai M.-C."/>
        </authorList>
    </citation>
    <scope>NUCLEOTIDE SEQUENCE</scope>
    <source>
        <strain evidence="4">K1F9705b</strain>
    </source>
</reference>
<sequence length="605" mass="67081">MEEKRQVALLIGAAILIGLSALLFLAVIPSEEHGFSGDLFVESYEVTWKEDGELTERYVYSVQSPDEYRMLFRIWKAPLLYGDTAFGDPHIRLISATAPAGSTTYLKTESGAVHLIDDDSGRVRTLVSDLAYPNEVGIINPGYFSPGEYIVEYTYQMVSPVEYDSDAVHINLLLADEHIPYRHVSITLISDRITDVFTYPPSYEVKKQEGVVVITGSSPSNERIGVEFLMTPDALDSVAGVKRQVEGVREKTESANNSYLLGFLIADLLLIIGKILVVITPFLLLLLYYLYGREKEFTVPEYLSTVPDETMPPWQVNLVFNKDAFTADENGFYATLLDLHRKKKIEIRENQNKKGVTIRLVEVEGDDQYEQRVINFIHLNSDESGVLDTGYFEDVAKRAKSSSADEQIAIRLKENLNDLMSRSDDTVSGRYAVNGRDKPAIILAGAVGYILIGVLAFLLTTDTEGTLVWAIFLGAVVAVQAGIAVALPSTVFGHWKEDYYKRKLEWNSFRRFLSDMSMIKKYSPDDMNMWGIWLIYGTALGVGENVQKAMKELKVDISQSGYYVPTYFWFAGFYSISTFSPPSQGGGGGGFGAGGGFGGGGAGGR</sequence>
<feature type="domain" description="DUF2207" evidence="2">
    <location>
        <begin position="41"/>
        <end position="230"/>
    </location>
</feature>
<dbReference type="AlphaFoldDB" id="A0A8J7W6J3"/>
<gene>
    <name evidence="4" type="ORF">RJ53_02690</name>
</gene>
<dbReference type="InterPro" id="IPR048389">
    <property type="entry name" value="YciQ-like_C"/>
</dbReference>
<evidence type="ECO:0000259" key="3">
    <source>
        <dbReference type="Pfam" id="PF20990"/>
    </source>
</evidence>
<evidence type="ECO:0000259" key="2">
    <source>
        <dbReference type="Pfam" id="PF09972"/>
    </source>
</evidence>
<keyword evidence="1" id="KW-0472">Membrane</keyword>
<dbReference type="EMBL" id="JWHL01000002">
    <property type="protein sequence ID" value="MBR1368468.1"/>
    <property type="molecule type" value="Genomic_DNA"/>
</dbReference>
<proteinExistence type="predicted"/>
<organism evidence="4 5">
    <name type="scientific">Methanocalculus chunghsingensis</name>
    <dbReference type="NCBI Taxonomy" id="156457"/>
    <lineage>
        <taxon>Archaea</taxon>
        <taxon>Methanobacteriati</taxon>
        <taxon>Methanobacteriota</taxon>
        <taxon>Stenosarchaea group</taxon>
        <taxon>Methanomicrobia</taxon>
        <taxon>Methanomicrobiales</taxon>
        <taxon>Methanocalculaceae</taxon>
        <taxon>Methanocalculus</taxon>
    </lineage>
</organism>
<accession>A0A8J7W6J3</accession>
<evidence type="ECO:0008006" key="6">
    <source>
        <dbReference type="Google" id="ProtNLM"/>
    </source>
</evidence>
<feature type="domain" description="Predicted membrane protein YciQ-like C-terminal" evidence="3">
    <location>
        <begin position="300"/>
        <end position="550"/>
    </location>
</feature>
<name>A0A8J7W6J3_9EURY</name>
<evidence type="ECO:0000313" key="4">
    <source>
        <dbReference type="EMBL" id="MBR1368468.1"/>
    </source>
</evidence>
<dbReference type="InterPro" id="IPR018702">
    <property type="entry name" value="DUF2207"/>
</dbReference>
<feature type="transmembrane region" description="Helical" evidence="1">
    <location>
        <begin position="440"/>
        <end position="461"/>
    </location>
</feature>
<keyword evidence="5" id="KW-1185">Reference proteome</keyword>
<protein>
    <recommendedName>
        <fullName evidence="6">DUF2207 domain-containing protein</fullName>
    </recommendedName>
</protein>
<evidence type="ECO:0000313" key="5">
    <source>
        <dbReference type="Proteomes" id="UP000730161"/>
    </source>
</evidence>
<dbReference type="Pfam" id="PF20990">
    <property type="entry name" value="DUF2207_C"/>
    <property type="match status" value="1"/>
</dbReference>
<dbReference type="RefSeq" id="WP_211530078.1">
    <property type="nucleotide sequence ID" value="NZ_JWHL01000002.1"/>
</dbReference>
<feature type="transmembrane region" description="Helical" evidence="1">
    <location>
        <begin position="467"/>
        <end position="493"/>
    </location>
</feature>
<keyword evidence="1" id="KW-1133">Transmembrane helix</keyword>
<comment type="caution">
    <text evidence="4">The sequence shown here is derived from an EMBL/GenBank/DDBJ whole genome shotgun (WGS) entry which is preliminary data.</text>
</comment>
<evidence type="ECO:0000256" key="1">
    <source>
        <dbReference type="SAM" id="Phobius"/>
    </source>
</evidence>
<dbReference type="Proteomes" id="UP000730161">
    <property type="component" value="Unassembled WGS sequence"/>
</dbReference>
<dbReference type="OrthoDB" id="137138at2157"/>
<feature type="transmembrane region" description="Helical" evidence="1">
    <location>
        <begin position="7"/>
        <end position="28"/>
    </location>
</feature>